<reference evidence="3" key="1">
    <citation type="submission" date="2017-02" db="UniProtKB">
        <authorList>
            <consortium name="WormBaseParasite"/>
        </authorList>
    </citation>
    <scope>IDENTIFICATION</scope>
</reference>
<accession>A0A0N4X1K6</accession>
<dbReference type="Proteomes" id="UP000268014">
    <property type="component" value="Unassembled WGS sequence"/>
</dbReference>
<evidence type="ECO:0000313" key="2">
    <source>
        <dbReference type="Proteomes" id="UP000268014"/>
    </source>
</evidence>
<dbReference type="WBParaSite" id="HPLM_0001820701-mRNA-1">
    <property type="protein sequence ID" value="HPLM_0001820701-mRNA-1"/>
    <property type="gene ID" value="HPLM_0001820701"/>
</dbReference>
<dbReference type="AlphaFoldDB" id="A0A0N4X1K6"/>
<name>A0A0N4X1K6_HAEPC</name>
<evidence type="ECO:0000313" key="1">
    <source>
        <dbReference type="EMBL" id="VDO69618.1"/>
    </source>
</evidence>
<sequence length="52" mass="6235">MCSITFVDIFDYFEYISLISSYEEYGTMATCQINNILFYKNFCKSIRSVMYK</sequence>
<dbReference type="EMBL" id="UZAF01020408">
    <property type="protein sequence ID" value="VDO69618.1"/>
    <property type="molecule type" value="Genomic_DNA"/>
</dbReference>
<gene>
    <name evidence="1" type="ORF">HPLM_LOCUS18199</name>
</gene>
<reference evidence="1 2" key="2">
    <citation type="submission" date="2018-11" db="EMBL/GenBank/DDBJ databases">
        <authorList>
            <consortium name="Pathogen Informatics"/>
        </authorList>
    </citation>
    <scope>NUCLEOTIDE SEQUENCE [LARGE SCALE GENOMIC DNA]</scope>
    <source>
        <strain evidence="1 2">MHpl1</strain>
    </source>
</reference>
<proteinExistence type="predicted"/>
<keyword evidence="2" id="KW-1185">Reference proteome</keyword>
<organism evidence="3">
    <name type="scientific">Haemonchus placei</name>
    <name type="common">Barber's pole worm</name>
    <dbReference type="NCBI Taxonomy" id="6290"/>
    <lineage>
        <taxon>Eukaryota</taxon>
        <taxon>Metazoa</taxon>
        <taxon>Ecdysozoa</taxon>
        <taxon>Nematoda</taxon>
        <taxon>Chromadorea</taxon>
        <taxon>Rhabditida</taxon>
        <taxon>Rhabditina</taxon>
        <taxon>Rhabditomorpha</taxon>
        <taxon>Strongyloidea</taxon>
        <taxon>Trichostrongylidae</taxon>
        <taxon>Haemonchus</taxon>
    </lineage>
</organism>
<protein>
    <submittedName>
        <fullName evidence="1 3">Uncharacterized protein</fullName>
    </submittedName>
</protein>
<evidence type="ECO:0000313" key="3">
    <source>
        <dbReference type="WBParaSite" id="HPLM_0001820701-mRNA-1"/>
    </source>
</evidence>